<dbReference type="SUPFAM" id="SSF54995">
    <property type="entry name" value="Ribosomal protein S6"/>
    <property type="match status" value="1"/>
</dbReference>
<dbReference type="InterPro" id="IPR000529">
    <property type="entry name" value="Ribosomal_bS6"/>
</dbReference>
<dbReference type="GO" id="GO:0003735">
    <property type="term" value="F:structural constituent of ribosome"/>
    <property type="evidence" value="ECO:0007669"/>
    <property type="project" value="InterPro"/>
</dbReference>
<name>A0A0H2R3T4_9AGAM</name>
<evidence type="ECO:0000313" key="4">
    <source>
        <dbReference type="Proteomes" id="UP000053477"/>
    </source>
</evidence>
<dbReference type="Pfam" id="PF01250">
    <property type="entry name" value="Ribosomal_S6"/>
    <property type="match status" value="1"/>
</dbReference>
<feature type="compositionally biased region" description="Low complexity" evidence="2">
    <location>
        <begin position="177"/>
        <end position="208"/>
    </location>
</feature>
<feature type="region of interest" description="Disordered" evidence="2">
    <location>
        <begin position="177"/>
        <end position="223"/>
    </location>
</feature>
<evidence type="ECO:0000256" key="1">
    <source>
        <dbReference type="ARBA" id="ARBA00009512"/>
    </source>
</evidence>
<dbReference type="InParanoid" id="A0A0H2R3T4"/>
<dbReference type="InterPro" id="IPR014717">
    <property type="entry name" value="Transl_elong_EF1B/ribsomal_bS6"/>
</dbReference>
<dbReference type="PANTHER" id="PTHR21011:SF1">
    <property type="entry name" value="SMALL RIBOSOMAL SUBUNIT PROTEIN BS6M"/>
    <property type="match status" value="1"/>
</dbReference>
<dbReference type="GO" id="GO:0006412">
    <property type="term" value="P:translation"/>
    <property type="evidence" value="ECO:0007669"/>
    <property type="project" value="InterPro"/>
</dbReference>
<dbReference type="OrthoDB" id="10259681at2759"/>
<evidence type="ECO:0008006" key="5">
    <source>
        <dbReference type="Google" id="ProtNLM"/>
    </source>
</evidence>
<dbReference type="Proteomes" id="UP000053477">
    <property type="component" value="Unassembled WGS sequence"/>
</dbReference>
<comment type="similarity">
    <text evidence="1">Belongs to the bacterial ribosomal protein bS6 family.</text>
</comment>
<keyword evidence="4" id="KW-1185">Reference proteome</keyword>
<gene>
    <name evidence="3" type="ORF">SCHPADRAFT_933071</name>
</gene>
<protein>
    <recommendedName>
        <fullName evidence="5">Ribosomal protein S6</fullName>
    </recommendedName>
</protein>
<reference evidence="3 4" key="1">
    <citation type="submission" date="2015-04" db="EMBL/GenBank/DDBJ databases">
        <title>Complete genome sequence of Schizopora paradoxa KUC8140, a cosmopolitan wood degrader in East Asia.</title>
        <authorList>
            <consortium name="DOE Joint Genome Institute"/>
            <person name="Min B."/>
            <person name="Park H."/>
            <person name="Jang Y."/>
            <person name="Kim J.-J."/>
            <person name="Kim K.H."/>
            <person name="Pangilinan J."/>
            <person name="Lipzen A."/>
            <person name="Riley R."/>
            <person name="Grigoriev I.V."/>
            <person name="Spatafora J.W."/>
            <person name="Choi I.-G."/>
        </authorList>
    </citation>
    <scope>NUCLEOTIDE SEQUENCE [LARGE SCALE GENOMIC DNA]</scope>
    <source>
        <strain evidence="3 4">KUC8140</strain>
    </source>
</reference>
<dbReference type="GO" id="GO:0005763">
    <property type="term" value="C:mitochondrial small ribosomal subunit"/>
    <property type="evidence" value="ECO:0007669"/>
    <property type="project" value="TreeGrafter"/>
</dbReference>
<organism evidence="3 4">
    <name type="scientific">Schizopora paradoxa</name>
    <dbReference type="NCBI Taxonomy" id="27342"/>
    <lineage>
        <taxon>Eukaryota</taxon>
        <taxon>Fungi</taxon>
        <taxon>Dikarya</taxon>
        <taxon>Basidiomycota</taxon>
        <taxon>Agaricomycotina</taxon>
        <taxon>Agaricomycetes</taxon>
        <taxon>Hymenochaetales</taxon>
        <taxon>Schizoporaceae</taxon>
        <taxon>Schizopora</taxon>
    </lineage>
</organism>
<dbReference type="STRING" id="27342.A0A0H2R3T4"/>
<evidence type="ECO:0000313" key="3">
    <source>
        <dbReference type="EMBL" id="KLO06435.1"/>
    </source>
</evidence>
<accession>A0A0H2R3T4</accession>
<dbReference type="GO" id="GO:0070181">
    <property type="term" value="F:small ribosomal subunit rRNA binding"/>
    <property type="evidence" value="ECO:0007669"/>
    <property type="project" value="TreeGrafter"/>
</dbReference>
<proteinExistence type="inferred from homology"/>
<dbReference type="CDD" id="cd15465">
    <property type="entry name" value="bS6_mito"/>
    <property type="match status" value="1"/>
</dbReference>
<dbReference type="EMBL" id="KQ086207">
    <property type="protein sequence ID" value="KLO06435.1"/>
    <property type="molecule type" value="Genomic_DNA"/>
</dbReference>
<dbReference type="AlphaFoldDB" id="A0A0H2R3T4"/>
<dbReference type="PANTHER" id="PTHR21011">
    <property type="entry name" value="MITOCHONDRIAL 28S RIBOSOMAL PROTEIN S6"/>
    <property type="match status" value="1"/>
</dbReference>
<dbReference type="Gene3D" id="3.30.70.60">
    <property type="match status" value="1"/>
</dbReference>
<dbReference type="InterPro" id="IPR035980">
    <property type="entry name" value="Ribosomal_bS6_sf"/>
</dbReference>
<evidence type="ECO:0000256" key="2">
    <source>
        <dbReference type="SAM" id="MobiDB-lite"/>
    </source>
</evidence>
<sequence length="223" mass="24564">MPLYRLLCISAHYHEYKHIKDLVTQSATLLLENGGVVRDIENMGMRTLPQRMHRHKAWHYHGDYWSISFDASPQLAAQLSTRLRHDPRVVRHTTRKLGTSLPAIAPSSPRTPGGSLPGQTVRLSGRRAHFGIVGDLTGGSNSFDDVDVDVDAALNIPMAPQQRSAFQEARRKAAEAEGIAGGAATTGRRSFSTVSTTIPTSSSHPTRSQAIMETRWLEGRHHS</sequence>